<dbReference type="Proteomes" id="UP000006666">
    <property type="component" value="Chromosome"/>
</dbReference>
<dbReference type="EMBL" id="CP001686">
    <property type="protein sequence ID" value="ACV07455.1"/>
    <property type="molecule type" value="Genomic_DNA"/>
</dbReference>
<dbReference type="eggNOG" id="COG3564">
    <property type="taxonomic scope" value="Bacteria"/>
</dbReference>
<dbReference type="Pfam" id="PF05610">
    <property type="entry name" value="DUF779"/>
    <property type="match status" value="1"/>
</dbReference>
<dbReference type="KEGG" id="kse:Ksed_24910"/>
<proteinExistence type="predicted"/>
<protein>
    <submittedName>
        <fullName evidence="2">Uncharacterized conserved protein</fullName>
    </submittedName>
</protein>
<accession>C7NFU7</accession>
<name>C7NFU7_KYTSD</name>
<gene>
    <name evidence="2" type="ordered locus">Ksed_24910</name>
</gene>
<feature type="region of interest" description="Disordered" evidence="1">
    <location>
        <begin position="142"/>
        <end position="166"/>
    </location>
</feature>
<dbReference type="InterPro" id="IPR008497">
    <property type="entry name" value="DUF779"/>
</dbReference>
<sequence>MVDTRRPDTLGGHVPPRVIALPAGLDLLRRLRDRHGALMLHQSGGCCDGSAPMCYRDGEFRVGQRDVQLGVLDLGAEAGQAPMAAPQGTDAVPVWISGPQFAAWQHTQLVIDAVPGRGSGFSLDAPEGERLLTRSRVFETEEMEALERHPALTGSQVDAGKQPPLPTDPVVVAEVAEACPLPLRRG</sequence>
<dbReference type="HOGENOM" id="CLU_134343_1_0_11"/>
<dbReference type="RefSeq" id="WP_015780381.1">
    <property type="nucleotide sequence ID" value="NC_013169.1"/>
</dbReference>
<organism evidence="2 3">
    <name type="scientific">Kytococcus sedentarius (strain ATCC 14392 / DSM 20547 / JCM 11482 / CCUG 33030 / NBRC 15357 / NCTC 11040 / CCM 314 / 541)</name>
    <name type="common">Micrococcus sedentarius</name>
    <dbReference type="NCBI Taxonomy" id="478801"/>
    <lineage>
        <taxon>Bacteria</taxon>
        <taxon>Bacillati</taxon>
        <taxon>Actinomycetota</taxon>
        <taxon>Actinomycetes</taxon>
        <taxon>Micrococcales</taxon>
        <taxon>Kytococcaceae</taxon>
        <taxon>Kytococcus</taxon>
    </lineage>
</organism>
<dbReference type="STRING" id="478801.Ksed_24910"/>
<evidence type="ECO:0000313" key="2">
    <source>
        <dbReference type="EMBL" id="ACV07455.1"/>
    </source>
</evidence>
<dbReference type="AlphaFoldDB" id="C7NFU7"/>
<keyword evidence="3" id="KW-1185">Reference proteome</keyword>
<evidence type="ECO:0000313" key="3">
    <source>
        <dbReference type="Proteomes" id="UP000006666"/>
    </source>
</evidence>
<reference evidence="2 3" key="1">
    <citation type="journal article" date="2009" name="Stand. Genomic Sci.">
        <title>Complete genome sequence of Kytococcus sedentarius type strain (541).</title>
        <authorList>
            <person name="Sims D."/>
            <person name="Brettin T."/>
            <person name="Detter J.C."/>
            <person name="Han C."/>
            <person name="Lapidus A."/>
            <person name="Copeland A."/>
            <person name="Glavina Del Rio T."/>
            <person name="Nolan M."/>
            <person name="Chen F."/>
            <person name="Lucas S."/>
            <person name="Tice H."/>
            <person name="Cheng J.F."/>
            <person name="Bruce D."/>
            <person name="Goodwin L."/>
            <person name="Pitluck S."/>
            <person name="Ovchinnikova G."/>
            <person name="Pati A."/>
            <person name="Ivanova N."/>
            <person name="Mavrommatis K."/>
            <person name="Chen A."/>
            <person name="Palaniappan K."/>
            <person name="D'haeseleer P."/>
            <person name="Chain P."/>
            <person name="Bristow J."/>
            <person name="Eisen J.A."/>
            <person name="Markowitz V."/>
            <person name="Hugenholtz P."/>
            <person name="Schneider S."/>
            <person name="Goker M."/>
            <person name="Pukall R."/>
            <person name="Kyrpides N.C."/>
            <person name="Klenk H.P."/>
        </authorList>
    </citation>
    <scope>NUCLEOTIDE SEQUENCE [LARGE SCALE GENOMIC DNA]</scope>
    <source>
        <strain evidence="3">ATCC 14392 / DSM 20547 / JCM 11482 / CCUG 33030 / NBRC 15357 / NCTC 11040 / CCM 314 / 541</strain>
    </source>
</reference>
<evidence type="ECO:0000256" key="1">
    <source>
        <dbReference type="SAM" id="MobiDB-lite"/>
    </source>
</evidence>